<keyword evidence="1" id="KW-0547">Nucleotide-binding</keyword>
<dbReference type="SUPFAM" id="SSF55073">
    <property type="entry name" value="Nucleotide cyclase"/>
    <property type="match status" value="1"/>
</dbReference>
<dbReference type="InterPro" id="IPR013761">
    <property type="entry name" value="SAM/pointed_sf"/>
</dbReference>
<dbReference type="InterPro" id="IPR011990">
    <property type="entry name" value="TPR-like_helical_dom_sf"/>
</dbReference>
<dbReference type="PANTHER" id="PTHR16305">
    <property type="entry name" value="TESTICULAR SOLUBLE ADENYLYL CYCLASE"/>
    <property type="match status" value="1"/>
</dbReference>
<dbReference type="InterPro" id="IPR041664">
    <property type="entry name" value="AAA_16"/>
</dbReference>
<dbReference type="Gene3D" id="3.40.50.300">
    <property type="entry name" value="P-loop containing nucleotide triphosphate hydrolases"/>
    <property type="match status" value="1"/>
</dbReference>
<evidence type="ECO:0000313" key="5">
    <source>
        <dbReference type="EMBL" id="MDK3074158.1"/>
    </source>
</evidence>
<dbReference type="SUPFAM" id="SSF48452">
    <property type="entry name" value="TPR-like"/>
    <property type="match status" value="1"/>
</dbReference>
<evidence type="ECO:0000259" key="4">
    <source>
        <dbReference type="PROSITE" id="PS50125"/>
    </source>
</evidence>
<dbReference type="Pfam" id="PF00211">
    <property type="entry name" value="Guanylate_cyc"/>
    <property type="match status" value="1"/>
</dbReference>
<dbReference type="PROSITE" id="PS50105">
    <property type="entry name" value="SAM_DOMAIN"/>
    <property type="match status" value="1"/>
</dbReference>
<dbReference type="Proteomes" id="UP001227126">
    <property type="component" value="Unassembled WGS sequence"/>
</dbReference>
<dbReference type="Pfam" id="PF00536">
    <property type="entry name" value="SAM_1"/>
    <property type="match status" value="1"/>
</dbReference>
<keyword evidence="6" id="KW-1185">Reference proteome</keyword>
<dbReference type="RefSeq" id="WP_284486092.1">
    <property type="nucleotide sequence ID" value="NZ_JASNJE010000016.1"/>
</dbReference>
<accession>A0ABT7FGF6</accession>
<gene>
    <name evidence="5" type="ORF">QO034_13640</name>
</gene>
<reference evidence="5 6" key="1">
    <citation type="submission" date="2023-05" db="EMBL/GenBank/DDBJ databases">
        <title>Sedimentitalea sp. nov. JM2-8.</title>
        <authorList>
            <person name="Huang J."/>
        </authorList>
    </citation>
    <scope>NUCLEOTIDE SEQUENCE [LARGE SCALE GENOMIC DNA]</scope>
    <source>
        <strain evidence="5 6">JM2-8</strain>
    </source>
</reference>
<keyword evidence="2" id="KW-0067">ATP-binding</keyword>
<dbReference type="EMBL" id="JASNJE010000016">
    <property type="protein sequence ID" value="MDK3074158.1"/>
    <property type="molecule type" value="Genomic_DNA"/>
</dbReference>
<dbReference type="InterPro" id="IPR027417">
    <property type="entry name" value="P-loop_NTPase"/>
</dbReference>
<feature type="domain" description="SAM" evidence="3">
    <location>
        <begin position="1"/>
        <end position="61"/>
    </location>
</feature>
<dbReference type="Gene3D" id="1.25.40.10">
    <property type="entry name" value="Tetratricopeptide repeat domain"/>
    <property type="match status" value="1"/>
</dbReference>
<protein>
    <submittedName>
        <fullName evidence="5">Adenylate/guanylate cyclase domain-containing protein</fullName>
    </submittedName>
</protein>
<organism evidence="5 6">
    <name type="scientific">Sedimentitalea xiamensis</name>
    <dbReference type="NCBI Taxonomy" id="3050037"/>
    <lineage>
        <taxon>Bacteria</taxon>
        <taxon>Pseudomonadati</taxon>
        <taxon>Pseudomonadota</taxon>
        <taxon>Alphaproteobacteria</taxon>
        <taxon>Rhodobacterales</taxon>
        <taxon>Paracoccaceae</taxon>
        <taxon>Sedimentitalea</taxon>
    </lineage>
</organism>
<evidence type="ECO:0000256" key="2">
    <source>
        <dbReference type="ARBA" id="ARBA00022840"/>
    </source>
</evidence>
<evidence type="ECO:0000259" key="3">
    <source>
        <dbReference type="PROSITE" id="PS50105"/>
    </source>
</evidence>
<comment type="caution">
    <text evidence="5">The sequence shown here is derived from an EMBL/GenBank/DDBJ whole genome shotgun (WGS) entry which is preliminary data.</text>
</comment>
<dbReference type="Gene3D" id="3.30.70.1230">
    <property type="entry name" value="Nucleotide cyclase"/>
    <property type="match status" value="1"/>
</dbReference>
<dbReference type="SMART" id="SM00044">
    <property type="entry name" value="CYCc"/>
    <property type="match status" value="1"/>
</dbReference>
<dbReference type="PROSITE" id="PS50125">
    <property type="entry name" value="GUANYLATE_CYCLASE_2"/>
    <property type="match status" value="1"/>
</dbReference>
<dbReference type="InterPro" id="IPR001660">
    <property type="entry name" value="SAM"/>
</dbReference>
<dbReference type="SUPFAM" id="SSF47769">
    <property type="entry name" value="SAM/Pointed domain"/>
    <property type="match status" value="1"/>
</dbReference>
<dbReference type="Pfam" id="PF13191">
    <property type="entry name" value="AAA_16"/>
    <property type="match status" value="1"/>
</dbReference>
<evidence type="ECO:0000256" key="1">
    <source>
        <dbReference type="ARBA" id="ARBA00022741"/>
    </source>
</evidence>
<name>A0ABT7FGF6_9RHOB</name>
<dbReference type="SUPFAM" id="SSF52540">
    <property type="entry name" value="P-loop containing nucleoside triphosphate hydrolases"/>
    <property type="match status" value="1"/>
</dbReference>
<proteinExistence type="predicted"/>
<dbReference type="PANTHER" id="PTHR16305:SF28">
    <property type="entry name" value="GUANYLATE CYCLASE DOMAIN-CONTAINING PROTEIN"/>
    <property type="match status" value="1"/>
</dbReference>
<dbReference type="CDD" id="cd07302">
    <property type="entry name" value="CHD"/>
    <property type="match status" value="1"/>
</dbReference>
<evidence type="ECO:0000313" key="6">
    <source>
        <dbReference type="Proteomes" id="UP001227126"/>
    </source>
</evidence>
<dbReference type="InterPro" id="IPR001054">
    <property type="entry name" value="A/G_cyclase"/>
</dbReference>
<sequence length="1110" mass="119875">MDIKAWLTDAGLPQYAGRFEEEQITPDLLNQLDHESLKQLGVDILGHRLMILRAARETALAKPARSGHAAAQTKASEWEAERRQLTILFCDMVGSTQISSQLDPEEFRDLIRLYHETVSDAARRAGGHVAQFLGDGSMIYFGYPAAQEDATERAVNMGLALIDALERLEPHPGLRLRTRIGIATGLVVVGDLVGRGLHEGAVVSGDAPNLAARLQAVAEPGQIVVGERTHQLLGRSFDSEPLAPMELKGIPGLTKAWRILGPSVSANRFEAHRSRAITPLIGRDREMTQLMEAWRKADAGQGSVVMLRGEAGLGKSRLLRELKKRSGMTGPALVQLHCSPYFSNTALHPVIRALEFGSGFKREDSPEVRLDKVLRFFGLDPKDAGEQGALIAGLMGLPADRFPPLEISVGLQRTRLFEAMLGLIMRAARSSPVMLFFEDLHWADPTTLQLVARMIETAPAGRVLVVGTYRPEFEPPWGSDAGVMLCDLQRLEETEVQELISFLAQDGGGLPPDVIATLAARADGIPFFAEELTRSVIEMDSRTVNTVPTTLRDTLMAQLDSLEGPRPIAQIASVIGREFDIDLLGAVSRKSRASLLRSLEDLVEANLIFAGREPGTWVFRHALIRDSAYESLLNRSRQSMHLSIARAIEEVFPDRARNAPEFPARHYAEAGEHASAARNWLAAGQSARQRGIVSEAKAHMQAGLEQVAQMPRGPDREALEVQLHAGHGAVLSGIKGHAAPEVGAAFAKARALDAAGTSKDFQIAFQNGYGAHLAMRGEVANGHRELSRIAEIAGDDPRLLVSAGSALSWSHYSCGNFETSVWWGEQAEGHVKGGAWNSSSPRHTTGDPLVIARCWHAASLWALGKSDQATAMTQAALDHAETLNDPYSVIYAQVNGLCRLAALQGRSDAVLQITTDAVAYAKRMGYDFAAGYSLFWQAEALAATGEPEKALQIIGAAISVCKAMSFRLHEPHFLGMQAVMLAQTGDTAAAFAALDGLEAQVDESGELWIAPDVRIARARVAEAAGDTDTALAAWQDALARARALSSPAWALRAATGLADLMARKGQQEAAHTVLSPVYRGFTEGFDTADLARAKGVLDRLGADRLEPSGT</sequence>
<dbReference type="Gene3D" id="1.10.150.50">
    <property type="entry name" value="Transcription Factor, Ets-1"/>
    <property type="match status" value="1"/>
</dbReference>
<dbReference type="InterPro" id="IPR029787">
    <property type="entry name" value="Nucleotide_cyclase"/>
</dbReference>
<feature type="domain" description="Guanylate cyclase" evidence="4">
    <location>
        <begin position="86"/>
        <end position="215"/>
    </location>
</feature>